<dbReference type="OrthoDB" id="8750002at2"/>
<accession>A0A1Z3NA19</accession>
<organism evidence="2 3">
    <name type="scientific">Bdellovibrio bacteriovorus</name>
    <dbReference type="NCBI Taxonomy" id="959"/>
    <lineage>
        <taxon>Bacteria</taxon>
        <taxon>Pseudomonadati</taxon>
        <taxon>Bdellovibrionota</taxon>
        <taxon>Bdellovibrionia</taxon>
        <taxon>Bdellovibrionales</taxon>
        <taxon>Pseudobdellovibrionaceae</taxon>
        <taxon>Bdellovibrio</taxon>
    </lineage>
</organism>
<reference evidence="2 3" key="1">
    <citation type="submission" date="2017-04" db="EMBL/GenBank/DDBJ databases">
        <title>Whole genome sequence of Bdellovibrio bacteriovorus strain SSB218315.</title>
        <authorList>
            <person name="Oyedara O."/>
            <person name="Rodriguez-Perez M.A."/>
        </authorList>
    </citation>
    <scope>NUCLEOTIDE SEQUENCE [LARGE SCALE GENOMIC DNA]</scope>
    <source>
        <strain evidence="2 3">SSB218315</strain>
    </source>
</reference>
<evidence type="ECO:0000313" key="2">
    <source>
        <dbReference type="EMBL" id="ASD64314.1"/>
    </source>
</evidence>
<sequence length="146" mass="15621">MKALLFLLIAGLLLGTVPSHAKLQPLTDDEMSKVYGSADLASSLLFMFEVRRVSGQPMTGVEVMNHLQAVSKAFGITLENITVVGERYGSLQMTVIKDGKTISTTQLPSHFDRIHIGAIRAGNGPSMGSMTIEGLSISGHITVTLH</sequence>
<gene>
    <name evidence="2" type="ORF">B9G79_12420</name>
</gene>
<dbReference type="AlphaFoldDB" id="A0A1Z3NA19"/>
<name>A0A1Z3NA19_BDEBC</name>
<protein>
    <submittedName>
        <fullName evidence="2">Uncharacterized protein</fullName>
    </submittedName>
</protein>
<feature type="chain" id="PRO_5013300693" evidence="1">
    <location>
        <begin position="22"/>
        <end position="146"/>
    </location>
</feature>
<dbReference type="RefSeq" id="WP_088565791.1">
    <property type="nucleotide sequence ID" value="NZ_CP020946.1"/>
</dbReference>
<evidence type="ECO:0000313" key="3">
    <source>
        <dbReference type="Proteomes" id="UP000197003"/>
    </source>
</evidence>
<evidence type="ECO:0000256" key="1">
    <source>
        <dbReference type="SAM" id="SignalP"/>
    </source>
</evidence>
<dbReference type="EMBL" id="CP020946">
    <property type="protein sequence ID" value="ASD64314.1"/>
    <property type="molecule type" value="Genomic_DNA"/>
</dbReference>
<feature type="signal peptide" evidence="1">
    <location>
        <begin position="1"/>
        <end position="21"/>
    </location>
</feature>
<proteinExistence type="predicted"/>
<keyword evidence="1" id="KW-0732">Signal</keyword>
<dbReference type="Proteomes" id="UP000197003">
    <property type="component" value="Chromosome"/>
</dbReference>